<sequence>MGNADIDTAAPPPRSTADIENGVGEKNIDALTKPEADPDNCHDAPSSVHESVASQFSNNEICFVKRIIRKALQKSHEDPLVDETPPDGGFKAWLIVFFAHQAGFNSFGFINAYGVLQSYYVSALELPPSTVSWIGSLCAFLMLFTGTFSGRLSDAGYFPQMLMMGTVIQIAGFLGASFSTKYWQILLAHGVCLGVGGGLVFVPAMSIAGTYFQKKRPLALAFCAMGNSIGGLVFAAILQQTIPKLGYEWAMRICGLLVMASSIPSNFVMRPMKLRRVKIPIIEWGAFREIEYSFLSTAMFLTYLGLWVPVFYLGSFGKNIIGISTEKAASLILIINGGGIAGRVLPALLASRLGPLNLMIPLTFLSGVILFCWASVHSYKDIIIFDVFYGFIMAAGQGMLPPSLGSMTKDRSKMGVRMGMVFTICGISLLIGQPLAGALIEANGGQYLYTQMYGGASMILGALFMFAARVRVAGWDLAVNV</sequence>
<dbReference type="RefSeq" id="XP_007290442.1">
    <property type="nucleotide sequence ID" value="XM_007290380.1"/>
</dbReference>
<dbReference type="OMA" id="FNFWAVF"/>
<dbReference type="Gene3D" id="1.20.1250.20">
    <property type="entry name" value="MFS general substrate transporter like domains"/>
    <property type="match status" value="2"/>
</dbReference>
<evidence type="ECO:0000256" key="2">
    <source>
        <dbReference type="ARBA" id="ARBA00006727"/>
    </source>
</evidence>
<feature type="transmembrane region" description="Helical" evidence="4">
    <location>
        <begin position="92"/>
        <end position="110"/>
    </location>
</feature>
<evidence type="ECO:0000256" key="3">
    <source>
        <dbReference type="SAM" id="MobiDB-lite"/>
    </source>
</evidence>
<feature type="transmembrane region" description="Helical" evidence="4">
    <location>
        <begin position="249"/>
        <end position="269"/>
    </location>
</feature>
<keyword evidence="6" id="KW-1185">Reference proteome</keyword>
<feature type="transmembrane region" description="Helical" evidence="4">
    <location>
        <begin position="130"/>
        <end position="149"/>
    </location>
</feature>
<evidence type="ECO:0000256" key="4">
    <source>
        <dbReference type="SAM" id="Phobius"/>
    </source>
</evidence>
<dbReference type="PANTHER" id="PTHR11360:SF130">
    <property type="entry name" value="MAJOR FACILITATOR SUPERFAMILY (MFS) PROFILE DOMAIN-CONTAINING PROTEIN-RELATED"/>
    <property type="match status" value="1"/>
</dbReference>
<feature type="transmembrane region" description="Helical" evidence="4">
    <location>
        <begin position="356"/>
        <end position="376"/>
    </location>
</feature>
<feature type="transmembrane region" description="Helical" evidence="4">
    <location>
        <begin position="446"/>
        <end position="467"/>
    </location>
</feature>
<evidence type="ECO:0000256" key="1">
    <source>
        <dbReference type="ARBA" id="ARBA00004141"/>
    </source>
</evidence>
<feature type="transmembrane region" description="Helical" evidence="4">
    <location>
        <begin position="161"/>
        <end position="179"/>
    </location>
</feature>
<dbReference type="eggNOG" id="KOG2504">
    <property type="taxonomic scope" value="Eukaryota"/>
</dbReference>
<feature type="transmembrane region" description="Helical" evidence="4">
    <location>
        <begin position="328"/>
        <end position="349"/>
    </location>
</feature>
<dbReference type="InParanoid" id="K1X268"/>
<dbReference type="SUPFAM" id="SSF103473">
    <property type="entry name" value="MFS general substrate transporter"/>
    <property type="match status" value="1"/>
</dbReference>
<accession>K1X268</accession>
<dbReference type="GO" id="GO:0016020">
    <property type="term" value="C:membrane"/>
    <property type="evidence" value="ECO:0007669"/>
    <property type="project" value="UniProtKB-SubCell"/>
</dbReference>
<feature type="transmembrane region" description="Helical" evidence="4">
    <location>
        <begin position="218"/>
        <end position="237"/>
    </location>
</feature>
<dbReference type="InterPro" id="IPR011701">
    <property type="entry name" value="MFS"/>
</dbReference>
<dbReference type="PANTHER" id="PTHR11360">
    <property type="entry name" value="MONOCARBOXYLATE TRANSPORTER"/>
    <property type="match status" value="1"/>
</dbReference>
<dbReference type="GO" id="GO:0022857">
    <property type="term" value="F:transmembrane transporter activity"/>
    <property type="evidence" value="ECO:0007669"/>
    <property type="project" value="InterPro"/>
</dbReference>
<dbReference type="HOGENOM" id="CLU_001265_1_1_1"/>
<comment type="similarity">
    <text evidence="2">Belongs to the major facilitator superfamily. Monocarboxylate porter (TC 2.A.1.13) family.</text>
</comment>
<dbReference type="EMBL" id="JH921431">
    <property type="protein sequence ID" value="EKD19316.1"/>
    <property type="molecule type" value="Genomic_DNA"/>
</dbReference>
<feature type="region of interest" description="Disordered" evidence="3">
    <location>
        <begin position="1"/>
        <end position="48"/>
    </location>
</feature>
<evidence type="ECO:0000313" key="6">
    <source>
        <dbReference type="Proteomes" id="UP000006753"/>
    </source>
</evidence>
<dbReference type="Pfam" id="PF07690">
    <property type="entry name" value="MFS_1"/>
    <property type="match status" value="1"/>
</dbReference>
<dbReference type="KEGG" id="mbe:MBM_02553"/>
<reference evidence="5 6" key="1">
    <citation type="journal article" date="2012" name="BMC Genomics">
        <title>Sequencing the genome of Marssonina brunnea reveals fungus-poplar co-evolution.</title>
        <authorList>
            <person name="Zhu S."/>
            <person name="Cao Y.-Z."/>
            <person name="Jiang C."/>
            <person name="Tan B.-Y."/>
            <person name="Wang Z."/>
            <person name="Feng S."/>
            <person name="Zhang L."/>
            <person name="Su X.-H."/>
            <person name="Brejova B."/>
            <person name="Vinar T."/>
            <person name="Xu M."/>
            <person name="Wang M.-X."/>
            <person name="Zhang S.-G."/>
            <person name="Huang M.-R."/>
            <person name="Wu R."/>
            <person name="Zhou Y."/>
        </authorList>
    </citation>
    <scope>NUCLEOTIDE SEQUENCE [LARGE SCALE GENOMIC DNA]</scope>
    <source>
        <strain evidence="5 6">MB_m1</strain>
    </source>
</reference>
<protein>
    <submittedName>
        <fullName evidence="5">MFS monocarboxylate transporter</fullName>
    </submittedName>
</protein>
<gene>
    <name evidence="5" type="ORF">MBM_02553</name>
</gene>
<dbReference type="InterPro" id="IPR036259">
    <property type="entry name" value="MFS_trans_sf"/>
</dbReference>
<name>K1X268_MARBU</name>
<keyword evidence="4" id="KW-0812">Transmembrane</keyword>
<feature type="transmembrane region" description="Helical" evidence="4">
    <location>
        <begin position="290"/>
        <end position="308"/>
    </location>
</feature>
<comment type="subcellular location">
    <subcellularLocation>
        <location evidence="1">Membrane</location>
        <topology evidence="1">Multi-pass membrane protein</topology>
    </subcellularLocation>
</comment>
<feature type="transmembrane region" description="Helical" evidence="4">
    <location>
        <begin position="382"/>
        <end position="400"/>
    </location>
</feature>
<dbReference type="InterPro" id="IPR050327">
    <property type="entry name" value="Proton-linked_MCT"/>
</dbReference>
<feature type="compositionally biased region" description="Basic and acidic residues" evidence="3">
    <location>
        <begin position="26"/>
        <end position="42"/>
    </location>
</feature>
<organism evidence="5 6">
    <name type="scientific">Marssonina brunnea f. sp. multigermtubi (strain MB_m1)</name>
    <name type="common">Marssonina leaf spot fungus</name>
    <dbReference type="NCBI Taxonomy" id="1072389"/>
    <lineage>
        <taxon>Eukaryota</taxon>
        <taxon>Fungi</taxon>
        <taxon>Dikarya</taxon>
        <taxon>Ascomycota</taxon>
        <taxon>Pezizomycotina</taxon>
        <taxon>Leotiomycetes</taxon>
        <taxon>Helotiales</taxon>
        <taxon>Drepanopezizaceae</taxon>
        <taxon>Drepanopeziza</taxon>
    </lineage>
</organism>
<feature type="transmembrane region" description="Helical" evidence="4">
    <location>
        <begin position="421"/>
        <end position="440"/>
    </location>
</feature>
<dbReference type="Proteomes" id="UP000006753">
    <property type="component" value="Unassembled WGS sequence"/>
</dbReference>
<feature type="transmembrane region" description="Helical" evidence="4">
    <location>
        <begin position="185"/>
        <end position="206"/>
    </location>
</feature>
<proteinExistence type="inferred from homology"/>
<evidence type="ECO:0000313" key="5">
    <source>
        <dbReference type="EMBL" id="EKD19316.1"/>
    </source>
</evidence>
<dbReference type="OrthoDB" id="6499973at2759"/>
<dbReference type="AlphaFoldDB" id="K1X268"/>
<dbReference type="GeneID" id="18758488"/>
<keyword evidence="4" id="KW-0472">Membrane</keyword>
<keyword evidence="4" id="KW-1133">Transmembrane helix</keyword>